<dbReference type="NCBIfam" id="TIGR02937">
    <property type="entry name" value="sigma70-ECF"/>
    <property type="match status" value="1"/>
</dbReference>
<evidence type="ECO:0000256" key="3">
    <source>
        <dbReference type="ARBA" id="ARBA00023082"/>
    </source>
</evidence>
<comment type="similarity">
    <text evidence="1">Belongs to the sigma-70 factor family. ECF subfamily.</text>
</comment>
<evidence type="ECO:0000313" key="8">
    <source>
        <dbReference type="Proteomes" id="UP000186029"/>
    </source>
</evidence>
<dbReference type="GO" id="GO:0006352">
    <property type="term" value="P:DNA-templated transcription initiation"/>
    <property type="evidence" value="ECO:0007669"/>
    <property type="project" value="InterPro"/>
</dbReference>
<dbReference type="InterPro" id="IPR013249">
    <property type="entry name" value="RNA_pol_sigma70_r4_t2"/>
</dbReference>
<evidence type="ECO:0000313" key="7">
    <source>
        <dbReference type="EMBL" id="OGD66432.1"/>
    </source>
</evidence>
<evidence type="ECO:0000259" key="5">
    <source>
        <dbReference type="Pfam" id="PF04542"/>
    </source>
</evidence>
<dbReference type="SUPFAM" id="SSF88946">
    <property type="entry name" value="Sigma2 domain of RNA polymerase sigma factors"/>
    <property type="match status" value="1"/>
</dbReference>
<dbReference type="InterPro" id="IPR013325">
    <property type="entry name" value="RNA_pol_sigma_r2"/>
</dbReference>
<dbReference type="Proteomes" id="UP000186029">
    <property type="component" value="Unassembled WGS sequence"/>
</dbReference>
<name>A0A1F5EG73_9BACT</name>
<dbReference type="Gene3D" id="1.10.1740.10">
    <property type="match status" value="1"/>
</dbReference>
<dbReference type="InterPro" id="IPR039425">
    <property type="entry name" value="RNA_pol_sigma-70-like"/>
</dbReference>
<dbReference type="InterPro" id="IPR036388">
    <property type="entry name" value="WH-like_DNA-bd_sf"/>
</dbReference>
<dbReference type="Pfam" id="PF08281">
    <property type="entry name" value="Sigma70_r4_2"/>
    <property type="match status" value="1"/>
</dbReference>
<proteinExistence type="inferred from homology"/>
<evidence type="ECO:0000256" key="4">
    <source>
        <dbReference type="ARBA" id="ARBA00023163"/>
    </source>
</evidence>
<dbReference type="EMBL" id="MFAC01000032">
    <property type="protein sequence ID" value="OGD66432.1"/>
    <property type="molecule type" value="Genomic_DNA"/>
</dbReference>
<feature type="domain" description="RNA polymerase sigma-70 region 2" evidence="5">
    <location>
        <begin position="33"/>
        <end position="99"/>
    </location>
</feature>
<evidence type="ECO:0000259" key="6">
    <source>
        <dbReference type="Pfam" id="PF08281"/>
    </source>
</evidence>
<sequence length="194" mass="22906">MKEDKLRNNFNMEKSDEEILFLSARQPYLFGILLDRYQNAFIRKAESVLHNREDAEDVVQETFAKIYANAERFRVQEGASFSSWGYKILLNTSFTRYQKIKKHRNSVFNPDPEWYEVMADTNTKQFEKKELKNYIISVLSKMPEHLSKVLRLHFIEGRPQEEIAKIEGVSIGAIKTRVHRAKKEFRKINAVICN</sequence>
<evidence type="ECO:0000256" key="1">
    <source>
        <dbReference type="ARBA" id="ARBA00010641"/>
    </source>
</evidence>
<dbReference type="PANTHER" id="PTHR43133:SF51">
    <property type="entry name" value="RNA POLYMERASE SIGMA FACTOR"/>
    <property type="match status" value="1"/>
</dbReference>
<dbReference type="SUPFAM" id="SSF88659">
    <property type="entry name" value="Sigma3 and sigma4 domains of RNA polymerase sigma factors"/>
    <property type="match status" value="1"/>
</dbReference>
<evidence type="ECO:0008006" key="9">
    <source>
        <dbReference type="Google" id="ProtNLM"/>
    </source>
</evidence>
<dbReference type="AlphaFoldDB" id="A0A1F5EG73"/>
<evidence type="ECO:0000256" key="2">
    <source>
        <dbReference type="ARBA" id="ARBA00023015"/>
    </source>
</evidence>
<dbReference type="Pfam" id="PF04542">
    <property type="entry name" value="Sigma70_r2"/>
    <property type="match status" value="1"/>
</dbReference>
<protein>
    <recommendedName>
        <fullName evidence="9">HTH luxR-type domain-containing protein</fullName>
    </recommendedName>
</protein>
<dbReference type="CDD" id="cd06171">
    <property type="entry name" value="Sigma70_r4"/>
    <property type="match status" value="1"/>
</dbReference>
<feature type="domain" description="RNA polymerase sigma factor 70 region 4 type 2" evidence="6">
    <location>
        <begin position="134"/>
        <end position="184"/>
    </location>
</feature>
<reference evidence="7 8" key="1">
    <citation type="journal article" date="2016" name="Nat. Commun.">
        <title>Thousands of microbial genomes shed light on interconnected biogeochemical processes in an aquifer system.</title>
        <authorList>
            <person name="Anantharaman K."/>
            <person name="Brown C.T."/>
            <person name="Hug L.A."/>
            <person name="Sharon I."/>
            <person name="Castelle C.J."/>
            <person name="Probst A.J."/>
            <person name="Thomas B.C."/>
            <person name="Singh A."/>
            <person name="Wilkins M.J."/>
            <person name="Karaoz U."/>
            <person name="Brodie E.L."/>
            <person name="Williams K.H."/>
            <person name="Hubbard S.S."/>
            <person name="Banfield J.F."/>
        </authorList>
    </citation>
    <scope>NUCLEOTIDE SEQUENCE [LARGE SCALE GENOMIC DNA]</scope>
</reference>
<accession>A0A1F5EG73</accession>
<keyword evidence="2" id="KW-0805">Transcription regulation</keyword>
<gene>
    <name evidence="7" type="ORF">A2Z61_00250</name>
</gene>
<dbReference type="InterPro" id="IPR013324">
    <property type="entry name" value="RNA_pol_sigma_r3/r4-like"/>
</dbReference>
<keyword evidence="3" id="KW-0731">Sigma factor</keyword>
<keyword evidence="4" id="KW-0804">Transcription</keyword>
<dbReference type="Gene3D" id="1.10.10.10">
    <property type="entry name" value="Winged helix-like DNA-binding domain superfamily/Winged helix DNA-binding domain"/>
    <property type="match status" value="1"/>
</dbReference>
<dbReference type="GO" id="GO:0003677">
    <property type="term" value="F:DNA binding"/>
    <property type="evidence" value="ECO:0007669"/>
    <property type="project" value="InterPro"/>
</dbReference>
<dbReference type="PANTHER" id="PTHR43133">
    <property type="entry name" value="RNA POLYMERASE ECF-TYPE SIGMA FACTO"/>
    <property type="match status" value="1"/>
</dbReference>
<dbReference type="InterPro" id="IPR014284">
    <property type="entry name" value="RNA_pol_sigma-70_dom"/>
</dbReference>
<organism evidence="7 8">
    <name type="scientific">Candidatus Campbellbacteria bacterium RIFCSPLOWO2_02_35_12</name>
    <dbReference type="NCBI Taxonomy" id="1797580"/>
    <lineage>
        <taxon>Bacteria</taxon>
        <taxon>Candidatus Campbelliibacteriota</taxon>
    </lineage>
</organism>
<dbReference type="InterPro" id="IPR007627">
    <property type="entry name" value="RNA_pol_sigma70_r2"/>
</dbReference>
<dbReference type="STRING" id="1797580.A2Z61_00250"/>
<dbReference type="GO" id="GO:0016987">
    <property type="term" value="F:sigma factor activity"/>
    <property type="evidence" value="ECO:0007669"/>
    <property type="project" value="UniProtKB-KW"/>
</dbReference>
<comment type="caution">
    <text evidence="7">The sequence shown here is derived from an EMBL/GenBank/DDBJ whole genome shotgun (WGS) entry which is preliminary data.</text>
</comment>